<dbReference type="EMBL" id="JBBUKT010000010">
    <property type="protein sequence ID" value="MEK7953284.1"/>
    <property type="molecule type" value="Genomic_DNA"/>
</dbReference>
<evidence type="ECO:0000313" key="2">
    <source>
        <dbReference type="Proteomes" id="UP001371305"/>
    </source>
</evidence>
<comment type="caution">
    <text evidence="1">The sequence shown here is derived from an EMBL/GenBank/DDBJ whole genome shotgun (WGS) entry which is preliminary data.</text>
</comment>
<evidence type="ECO:0000313" key="1">
    <source>
        <dbReference type="EMBL" id="MEK7953284.1"/>
    </source>
</evidence>
<dbReference type="Proteomes" id="UP001371305">
    <property type="component" value="Unassembled WGS sequence"/>
</dbReference>
<accession>A0ABU9B252</accession>
<gene>
    <name evidence="1" type="ORF">WKV53_22410</name>
</gene>
<protein>
    <submittedName>
        <fullName evidence="1">Uncharacterized protein</fullName>
    </submittedName>
</protein>
<organism evidence="1 2">
    <name type="scientific">Luteolibacter soli</name>
    <dbReference type="NCBI Taxonomy" id="3135280"/>
    <lineage>
        <taxon>Bacteria</taxon>
        <taxon>Pseudomonadati</taxon>
        <taxon>Verrucomicrobiota</taxon>
        <taxon>Verrucomicrobiia</taxon>
        <taxon>Verrucomicrobiales</taxon>
        <taxon>Verrucomicrobiaceae</taxon>
        <taxon>Luteolibacter</taxon>
    </lineage>
</organism>
<sequence>MSNVPAYPKNPLLHAEEASPVIAEDFEAANPTYAEGSAPVESRDIALYSPASLLNNTVRIQPVRALLIAAGIGYLAGRFVRL</sequence>
<proteinExistence type="predicted"/>
<dbReference type="RefSeq" id="WP_341407048.1">
    <property type="nucleotide sequence ID" value="NZ_JBBUKT010000010.1"/>
</dbReference>
<name>A0ABU9B252_9BACT</name>
<keyword evidence="2" id="KW-1185">Reference proteome</keyword>
<reference evidence="1 2" key="1">
    <citation type="submission" date="2024-04" db="EMBL/GenBank/DDBJ databases">
        <title>Luteolibacter sp. isolated from soil.</title>
        <authorList>
            <person name="An J."/>
        </authorList>
    </citation>
    <scope>NUCLEOTIDE SEQUENCE [LARGE SCALE GENOMIC DNA]</scope>
    <source>
        <strain evidence="1 2">Y139</strain>
    </source>
</reference>